<dbReference type="InterPro" id="IPR018711">
    <property type="entry name" value="NAGPA"/>
</dbReference>
<dbReference type="Pfam" id="PF09992">
    <property type="entry name" value="NAGPA"/>
    <property type="match status" value="1"/>
</dbReference>
<evidence type="ECO:0000313" key="5">
    <source>
        <dbReference type="EMBL" id="MBD1379366.1"/>
    </source>
</evidence>
<reference evidence="5" key="1">
    <citation type="submission" date="2020-09" db="EMBL/GenBank/DDBJ databases">
        <title>A novel bacterium of genus Bacillus, isolated from South China Sea.</title>
        <authorList>
            <person name="Huang H."/>
            <person name="Mo K."/>
            <person name="Hu Y."/>
        </authorList>
    </citation>
    <scope>NUCLEOTIDE SEQUENCE</scope>
    <source>
        <strain evidence="5">IB182487</strain>
    </source>
</reference>
<dbReference type="RefSeq" id="WP_191155938.1">
    <property type="nucleotide sequence ID" value="NZ_JACXAI010000003.1"/>
</dbReference>
<feature type="domain" description="Phosphodiester glycosidase" evidence="3">
    <location>
        <begin position="236"/>
        <end position="397"/>
    </location>
</feature>
<keyword evidence="5" id="KW-0326">Glycosidase</keyword>
<proteinExistence type="predicted"/>
<dbReference type="Gene3D" id="2.60.120.430">
    <property type="entry name" value="Galactose-binding lectin"/>
    <property type="match status" value="1"/>
</dbReference>
<dbReference type="GO" id="GO:0016798">
    <property type="term" value="F:hydrolase activity, acting on glycosyl bonds"/>
    <property type="evidence" value="ECO:0007669"/>
    <property type="project" value="UniProtKB-KW"/>
</dbReference>
<dbReference type="EMBL" id="JACXAI010000003">
    <property type="protein sequence ID" value="MBD1379366.1"/>
    <property type="molecule type" value="Genomic_DNA"/>
</dbReference>
<dbReference type="Gene3D" id="3.60.21.10">
    <property type="match status" value="1"/>
</dbReference>
<dbReference type="SUPFAM" id="SSF49785">
    <property type="entry name" value="Galactose-binding domain-like"/>
    <property type="match status" value="1"/>
</dbReference>
<name>A0A926RVX9_9BACI</name>
<comment type="caution">
    <text evidence="5">The sequence shown here is derived from an EMBL/GenBank/DDBJ whole genome shotgun (WGS) entry which is preliminary data.</text>
</comment>
<dbReference type="Gene3D" id="2.60.40.1080">
    <property type="match status" value="1"/>
</dbReference>
<dbReference type="PANTHER" id="PTHR45867">
    <property type="entry name" value="PURPLE ACID PHOSPHATASE"/>
    <property type="match status" value="1"/>
</dbReference>
<feature type="domain" description="Purple acid phosphatase N-terminal" evidence="4">
    <location>
        <begin position="1125"/>
        <end position="1222"/>
    </location>
</feature>
<evidence type="ECO:0000259" key="4">
    <source>
        <dbReference type="Pfam" id="PF16656"/>
    </source>
</evidence>
<feature type="domain" description="Calcineurin-like phosphoesterase" evidence="2">
    <location>
        <begin position="1235"/>
        <end position="1427"/>
    </location>
</feature>
<evidence type="ECO:0000256" key="1">
    <source>
        <dbReference type="ARBA" id="ARBA00022729"/>
    </source>
</evidence>
<dbReference type="SUPFAM" id="SSF49363">
    <property type="entry name" value="Purple acid phosphatase, N-terminal domain"/>
    <property type="match status" value="1"/>
</dbReference>
<dbReference type="GO" id="GO:0046872">
    <property type="term" value="F:metal ion binding"/>
    <property type="evidence" value="ECO:0007669"/>
    <property type="project" value="InterPro"/>
</dbReference>
<evidence type="ECO:0000259" key="2">
    <source>
        <dbReference type="Pfam" id="PF00149"/>
    </source>
</evidence>
<dbReference type="Pfam" id="PF16656">
    <property type="entry name" value="Pur_ac_phosph_N"/>
    <property type="match status" value="1"/>
</dbReference>
<dbReference type="GO" id="GO:0003993">
    <property type="term" value="F:acid phosphatase activity"/>
    <property type="evidence" value="ECO:0007669"/>
    <property type="project" value="InterPro"/>
</dbReference>
<dbReference type="Pfam" id="PF00149">
    <property type="entry name" value="Metallophos"/>
    <property type="match status" value="1"/>
</dbReference>
<dbReference type="Proteomes" id="UP000626844">
    <property type="component" value="Unassembled WGS sequence"/>
</dbReference>
<dbReference type="InterPro" id="IPR029052">
    <property type="entry name" value="Metallo-depent_PP-like"/>
</dbReference>
<dbReference type="InterPro" id="IPR008963">
    <property type="entry name" value="Purple_acid_Pase-like_N"/>
</dbReference>
<gene>
    <name evidence="5" type="ORF">IC621_03890</name>
</gene>
<protein>
    <submittedName>
        <fullName evidence="5">Phosphodiester glycosidase family protein</fullName>
    </submittedName>
</protein>
<dbReference type="Gene3D" id="2.30.30.40">
    <property type="entry name" value="SH3 Domains"/>
    <property type="match status" value="1"/>
</dbReference>
<sequence>MIKSQKLLPLLLALLLFTQMSLGSLILTQEIAQAETTESYSLGQVIDEWEKMIAPGAEQETMTIESTRGRQEVFIMNVDPSQENLSLETGLPNGKDFGMQPVRKQAEAVSQPGNIVIGGFNGDFYNMSTGIPNGTVIQDGRILKSSNNETIGIKKDGSAIIGVPNVQIDLQVNGTNREINHINGSRETNQLVLFSAPLKTTGTNSSGTEAVLTNVEGDVHKPGIVKAKVEKTIAGEGNQAIEEGKLVISGHGASSDFVKSLTSGQELEITTTIDAKWQDVVEGISGNYTLVKSGQKVDLPSNSFTTAVAPRTAVGIRADGSIFFVVLDGRQPGYSEGTTVFELRDMMYELGAVDALNLDGGGSSTFAVRQPGNQGLSVVNQPSDGNERPVANSLLVTTSAEPSALSQLAVEPDHLLMLAGSREDLNAKGMDKNYFPKELTTEPNWSVSDEKLGSVNAEGLFTAGNTAMKASAVADANGSKGESVITVTDKLSELKFPQDSLTVKRGSEVNLAPTALLNGKKVDADPHLFEWQVSGNIGEIDDNGKFKAGNQTGNGTITVKYGEVTDTIEIQVGKMPIILEDFEENFQNWTYSGARYKSISIRQTTYPEPARFDNHSLQLNYDFSGTIGTSGAYAHRKQPIEIEDYPEAIGMWVYGDGKGHWLRAQMRDGNGSAFPIDFAAKMDWTGWKYVEAALPAGKDLPLKMDLPIRLMETNNNNKNAGTIYVDNIRAVYGETNDDLINPAITGEQPADQAEVSESKPVISAVAKDEETGINSSRISLLVDGKKVEHKYEDKTGSVTYQPKTDLLDGHHIATLVVQDNFGNETIKTWMFKTKAGQPGIMLSTPEKAYVGGDFPIALNATKLKEIDNLKLKLKVNPANLKPEQDKVDFSKQITNEMIVKNQISQDGTIEIELKGLNSIETKEEAVLGNVPFTIPVSGKGEAILEFKEGLIKLAGSHEKSSIFLPDIKKEIQAHYQMTVDRVSQGFPSTLSVKDENGKPADRAKIQVVSPKYELGKVIAKQTTIYKESNSTSETVTSLKKNAHLLVVKKEQDWLEIKLGTSVGWVRASDIEVTDWSLGITDRSGKLKTEKLTLIPGDVSIQASREKKYSHVIDLNVLKHLGSNIPERQTVTFDDKKDVRNINWTTSPLTTKSIVEILRTEDYKRNGFSGRKIKTVKGDSNPHPMNEGEIQSHTVRVTKLKPGESYTYRVGDGTDEGWSEPASLVMNEKGKDEPFHFVLMGDTQAPPNQTEAGFGIFTELFKKSKQEYPNAAFMMHVGDMIDDGNLYSHWSAFFEAMKDPALGASTLFVPAVGNHENIGNGVDTYKNLFRMPQNGPDGYEGTVYSYDYGNAHFAVLNTETDKKGLEKQAAWLKKDMKKTKKKWKIVLYHRSPYYSNPQGGSESVREAWPKVFDEIGVDLAISGHDHAYVRTFPLKDGKKANGGTTYLIAGSTGSKFYDAVPQDYMDVYFEEKTQVYSNISVSDDGIKIVAKARDGRVIDEHMITKEEEKTHSK</sequence>
<keyword evidence="5" id="KW-0378">Hydrolase</keyword>
<dbReference type="PANTHER" id="PTHR45867:SF3">
    <property type="entry name" value="ACID PHOSPHATASE TYPE 7"/>
    <property type="match status" value="1"/>
</dbReference>
<keyword evidence="6" id="KW-1185">Reference proteome</keyword>
<dbReference type="InterPro" id="IPR015914">
    <property type="entry name" value="PAPs_N"/>
</dbReference>
<organism evidence="5 6">
    <name type="scientific">Metabacillus arenae</name>
    <dbReference type="NCBI Taxonomy" id="2771434"/>
    <lineage>
        <taxon>Bacteria</taxon>
        <taxon>Bacillati</taxon>
        <taxon>Bacillota</taxon>
        <taxon>Bacilli</taxon>
        <taxon>Bacillales</taxon>
        <taxon>Bacillaceae</taxon>
        <taxon>Metabacillus</taxon>
    </lineage>
</organism>
<evidence type="ECO:0000259" key="3">
    <source>
        <dbReference type="Pfam" id="PF09992"/>
    </source>
</evidence>
<dbReference type="Gene3D" id="2.60.40.380">
    <property type="entry name" value="Purple acid phosphatase-like, N-terminal"/>
    <property type="match status" value="1"/>
</dbReference>
<dbReference type="InterPro" id="IPR008979">
    <property type="entry name" value="Galactose-bd-like_sf"/>
</dbReference>
<accession>A0A926RVX9</accession>
<evidence type="ECO:0000313" key="6">
    <source>
        <dbReference type="Proteomes" id="UP000626844"/>
    </source>
</evidence>
<dbReference type="SUPFAM" id="SSF56300">
    <property type="entry name" value="Metallo-dependent phosphatases"/>
    <property type="match status" value="1"/>
</dbReference>
<dbReference type="InterPro" id="IPR004843">
    <property type="entry name" value="Calcineurin-like_PHP"/>
</dbReference>
<keyword evidence="1" id="KW-0732">Signal</keyword>